<evidence type="ECO:0000313" key="7">
    <source>
        <dbReference type="EMBL" id="MEF2154723.1"/>
    </source>
</evidence>
<feature type="domain" description="TolB N-terminal" evidence="6">
    <location>
        <begin position="38"/>
        <end position="126"/>
    </location>
</feature>
<dbReference type="EMBL" id="JAZHBO010000001">
    <property type="protein sequence ID" value="MEF2154723.1"/>
    <property type="molecule type" value="Genomic_DNA"/>
</dbReference>
<evidence type="ECO:0000256" key="4">
    <source>
        <dbReference type="ARBA" id="ARBA00022764"/>
    </source>
</evidence>
<dbReference type="InterPro" id="IPR007195">
    <property type="entry name" value="TolB_N"/>
</dbReference>
<dbReference type="Proteomes" id="UP001356170">
    <property type="component" value="Unassembled WGS sequence"/>
</dbReference>
<reference evidence="7 8" key="1">
    <citation type="submission" date="2024-01" db="EMBL/GenBank/DDBJ databases">
        <title>Novel species of the genus Luteimonas isolated from rivers.</title>
        <authorList>
            <person name="Lu H."/>
        </authorList>
    </citation>
    <scope>NUCLEOTIDE SEQUENCE [LARGE SCALE GENOMIC DNA]</scope>
    <source>
        <strain evidence="7 8">FXH3W</strain>
    </source>
</reference>
<dbReference type="PANTHER" id="PTHR36842">
    <property type="entry name" value="PROTEIN TOLB HOMOLOG"/>
    <property type="match status" value="1"/>
</dbReference>
<gene>
    <name evidence="5 7" type="primary">tolB</name>
    <name evidence="7" type="ORF">V3390_00490</name>
</gene>
<dbReference type="PANTHER" id="PTHR36842:SF1">
    <property type="entry name" value="PROTEIN TOLB"/>
    <property type="match status" value="1"/>
</dbReference>
<dbReference type="RefSeq" id="WP_331702889.1">
    <property type="nucleotide sequence ID" value="NZ_JAZHBO010000001.1"/>
</dbReference>
<organism evidence="7 8">
    <name type="scientific">Aquilutibacter rugosus</name>
    <dbReference type="NCBI Taxonomy" id="3115820"/>
    <lineage>
        <taxon>Bacteria</taxon>
        <taxon>Pseudomonadati</taxon>
        <taxon>Pseudomonadota</taxon>
        <taxon>Gammaproteobacteria</taxon>
        <taxon>Lysobacterales</taxon>
        <taxon>Lysobacteraceae</taxon>
        <taxon>Aquilutibacter</taxon>
    </lineage>
</organism>
<keyword evidence="4 5" id="KW-0574">Periplasm</keyword>
<dbReference type="NCBIfam" id="TIGR02800">
    <property type="entry name" value="propeller_TolB"/>
    <property type="match status" value="1"/>
</dbReference>
<protein>
    <recommendedName>
        <fullName evidence="5">Tol-Pal system protein TolB</fullName>
    </recommendedName>
</protein>
<proteinExistence type="inferred from homology"/>
<comment type="similarity">
    <text evidence="2 5">Belongs to the TolB family.</text>
</comment>
<keyword evidence="5" id="KW-0132">Cell division</keyword>
<evidence type="ECO:0000313" key="8">
    <source>
        <dbReference type="Proteomes" id="UP001356170"/>
    </source>
</evidence>
<accession>A0ABU7UWX2</accession>
<dbReference type="HAMAP" id="MF_00671">
    <property type="entry name" value="TolB"/>
    <property type="match status" value="1"/>
</dbReference>
<evidence type="ECO:0000256" key="1">
    <source>
        <dbReference type="ARBA" id="ARBA00004418"/>
    </source>
</evidence>
<dbReference type="InterPro" id="IPR011659">
    <property type="entry name" value="WD40"/>
</dbReference>
<comment type="subcellular location">
    <subcellularLocation>
        <location evidence="1 5">Periplasm</location>
    </subcellularLocation>
</comment>
<dbReference type="SUPFAM" id="SSF52964">
    <property type="entry name" value="TolB, N-terminal domain"/>
    <property type="match status" value="1"/>
</dbReference>
<keyword evidence="8" id="KW-1185">Reference proteome</keyword>
<dbReference type="Gene3D" id="3.40.50.10070">
    <property type="entry name" value="TolB, N-terminal domain"/>
    <property type="match status" value="1"/>
</dbReference>
<dbReference type="Pfam" id="PF07676">
    <property type="entry name" value="PD40"/>
    <property type="match status" value="3"/>
</dbReference>
<dbReference type="SUPFAM" id="SSF69304">
    <property type="entry name" value="Tricorn protease N-terminal domain"/>
    <property type="match status" value="1"/>
</dbReference>
<name>A0ABU7UWX2_9GAMM</name>
<keyword evidence="5" id="KW-0131">Cell cycle</keyword>
<dbReference type="Gene3D" id="2.120.10.30">
    <property type="entry name" value="TolB, C-terminal domain"/>
    <property type="match status" value="1"/>
</dbReference>
<comment type="function">
    <text evidence="5">Part of the Tol-Pal system, which plays a role in outer membrane invagination during cell division and is important for maintaining outer membrane integrity.</text>
</comment>
<evidence type="ECO:0000256" key="2">
    <source>
        <dbReference type="ARBA" id="ARBA00009820"/>
    </source>
</evidence>
<comment type="caution">
    <text evidence="7">The sequence shown here is derived from an EMBL/GenBank/DDBJ whole genome shotgun (WGS) entry which is preliminary data.</text>
</comment>
<evidence type="ECO:0000259" key="6">
    <source>
        <dbReference type="Pfam" id="PF04052"/>
    </source>
</evidence>
<keyword evidence="3 5" id="KW-0732">Signal</keyword>
<sequence length="420" mass="43850">MRSDRFPRPFVIAAAALITGAGLLMAPALQAHQAEPFEVNVIGGTSQPLEFAVIPFAGNAEVSSIVRADLERSGQFKLAPDSKVPAELAGTNPDFAALNAAGLDFVLTGSVSGGTVSYRLLDVPNQSVVTSGSFSGGTRDVAHQVADAIHLKTLNKKGAFFTRIAYVTSTGLGRNMRFKLIVADSDGANAQAVVETDEPILSLNWSPDGSRIAYVSWLNGTSAVFQVNINTGKRTTLSSYKGINSAPSFSPDGTQMALSLSRTGNPEIYVMDLASGQLRQITNDRGIDTEPVWSADGRSLYFTSDRTGQPQIYRVSAGGGSASRASFSGNYNTSAQVTPDGQLATLSGGGGGYSVAVSGKALSRSRSDERPTYAPNGMMLLFATGGRGGRLVGASSDGRASFSIPTGGNAREAAWGPYRK</sequence>
<comment type="subunit">
    <text evidence="5">The Tol-Pal system is composed of five core proteins: the inner membrane proteins TolA, TolQ and TolR, the periplasmic protein TolB and the outer membrane protein Pal. They form a network linking the inner and outer membranes and the peptidoglycan layer.</text>
</comment>
<dbReference type="InterPro" id="IPR014167">
    <property type="entry name" value="Tol-Pal_TolB"/>
</dbReference>
<dbReference type="InterPro" id="IPR011042">
    <property type="entry name" value="6-blade_b-propeller_TolB-like"/>
</dbReference>
<evidence type="ECO:0000256" key="3">
    <source>
        <dbReference type="ARBA" id="ARBA00022729"/>
    </source>
</evidence>
<evidence type="ECO:0000256" key="5">
    <source>
        <dbReference type="HAMAP-Rule" id="MF_00671"/>
    </source>
</evidence>
<dbReference type="Pfam" id="PF04052">
    <property type="entry name" value="TolB_N"/>
    <property type="match status" value="1"/>
</dbReference>